<evidence type="ECO:0000256" key="12">
    <source>
        <dbReference type="ARBA" id="ARBA00023277"/>
    </source>
</evidence>
<evidence type="ECO:0000256" key="13">
    <source>
        <dbReference type="ARBA" id="ARBA00031251"/>
    </source>
</evidence>
<dbReference type="Pfam" id="PF18085">
    <property type="entry name" value="Mak_N_cap"/>
    <property type="match status" value="1"/>
</dbReference>
<protein>
    <recommendedName>
        <fullName evidence="5">Maltokinase</fullName>
        <ecNumber evidence="4">2.7.1.175</ecNumber>
    </recommendedName>
    <alternativeName>
        <fullName evidence="13">Maltose-1-phosphate synthase</fullName>
    </alternativeName>
</protein>
<dbReference type="GO" id="GO:0005978">
    <property type="term" value="P:glycogen biosynthetic process"/>
    <property type="evidence" value="ECO:0007669"/>
    <property type="project" value="UniProtKB-UniPathway"/>
</dbReference>
<dbReference type="Gene3D" id="3.90.1200.10">
    <property type="match status" value="1"/>
</dbReference>
<dbReference type="RefSeq" id="WP_099380970.1">
    <property type="nucleotide sequence ID" value="NZ_PEBD01000002.1"/>
</dbReference>
<evidence type="ECO:0000256" key="9">
    <source>
        <dbReference type="ARBA" id="ARBA00022777"/>
    </source>
</evidence>
<reference evidence="16 17" key="1">
    <citation type="submission" date="2017-10" db="EMBL/GenBank/DDBJ databases">
        <title>The draft genome sequence of Williamsia sp. BULT 1.1 isolated from the semi-arid grassland soils from South Africa.</title>
        <authorList>
            <person name="Kabwe M.H."/>
            <person name="Govender N."/>
            <person name="Mutseka Lunga P."/>
            <person name="Vikram S."/>
            <person name="Makhalanyane T.P."/>
        </authorList>
    </citation>
    <scope>NUCLEOTIDE SEQUENCE [LARGE SCALE GENOMIC DNA]</scope>
    <source>
        <strain evidence="16 17">BULT 1.1</strain>
    </source>
</reference>
<comment type="pathway">
    <text evidence="1">Glycan biosynthesis; glycogen biosynthesis.</text>
</comment>
<dbReference type="AlphaFoldDB" id="A0A2G3PTC0"/>
<evidence type="ECO:0000256" key="7">
    <source>
        <dbReference type="ARBA" id="ARBA00022679"/>
    </source>
</evidence>
<dbReference type="EMBL" id="PEBD01000002">
    <property type="protein sequence ID" value="PHV69107.1"/>
    <property type="molecule type" value="Genomic_DNA"/>
</dbReference>
<dbReference type="GO" id="GO:0016301">
    <property type="term" value="F:kinase activity"/>
    <property type="evidence" value="ECO:0007669"/>
    <property type="project" value="UniProtKB-KW"/>
</dbReference>
<dbReference type="InterPro" id="IPR040999">
    <property type="entry name" value="Mak_N_cap"/>
</dbReference>
<evidence type="ECO:0000256" key="5">
    <source>
        <dbReference type="ARBA" id="ARBA00013882"/>
    </source>
</evidence>
<evidence type="ECO:0000256" key="8">
    <source>
        <dbReference type="ARBA" id="ARBA00022741"/>
    </source>
</evidence>
<accession>A0A2G3PTC0</accession>
<comment type="subunit">
    <text evidence="3">Monomer.</text>
</comment>
<dbReference type="GO" id="GO:0005524">
    <property type="term" value="F:ATP binding"/>
    <property type="evidence" value="ECO:0007669"/>
    <property type="project" value="UniProtKB-KW"/>
</dbReference>
<evidence type="ECO:0000256" key="4">
    <source>
        <dbReference type="ARBA" id="ARBA00011962"/>
    </source>
</evidence>
<keyword evidence="9" id="KW-0418">Kinase</keyword>
<evidence type="ECO:0000313" key="17">
    <source>
        <dbReference type="Proteomes" id="UP000225108"/>
    </source>
</evidence>
<evidence type="ECO:0000256" key="11">
    <source>
        <dbReference type="ARBA" id="ARBA00023056"/>
    </source>
</evidence>
<comment type="catalytic activity">
    <reaction evidence="14">
        <text>D-maltose + ATP = alpha-maltose 1-phosphate + ADP + H(+)</text>
        <dbReference type="Rhea" id="RHEA:31915"/>
        <dbReference type="ChEBI" id="CHEBI:15378"/>
        <dbReference type="ChEBI" id="CHEBI:17306"/>
        <dbReference type="ChEBI" id="CHEBI:30616"/>
        <dbReference type="ChEBI" id="CHEBI:63576"/>
        <dbReference type="ChEBI" id="CHEBI:456216"/>
        <dbReference type="EC" id="2.7.1.175"/>
    </reaction>
</comment>
<comment type="similarity">
    <text evidence="2">Belongs to the aminoglycoside phosphotransferase family.</text>
</comment>
<proteinExistence type="inferred from homology"/>
<dbReference type="UniPathway" id="UPA00164"/>
<evidence type="ECO:0000256" key="1">
    <source>
        <dbReference type="ARBA" id="ARBA00004964"/>
    </source>
</evidence>
<evidence type="ECO:0000313" key="16">
    <source>
        <dbReference type="EMBL" id="PHV69107.1"/>
    </source>
</evidence>
<evidence type="ECO:0000259" key="15">
    <source>
        <dbReference type="Pfam" id="PF18085"/>
    </source>
</evidence>
<evidence type="ECO:0000256" key="3">
    <source>
        <dbReference type="ARBA" id="ARBA00011245"/>
    </source>
</evidence>
<organism evidence="16 17">
    <name type="scientific">Williamsia marianensis</name>
    <dbReference type="NCBI Taxonomy" id="85044"/>
    <lineage>
        <taxon>Bacteria</taxon>
        <taxon>Bacillati</taxon>
        <taxon>Actinomycetota</taxon>
        <taxon>Actinomycetes</taxon>
        <taxon>Mycobacteriales</taxon>
        <taxon>Nocardiaceae</taxon>
        <taxon>Williamsia</taxon>
    </lineage>
</organism>
<sequence length="458" mass="50336">MTTPVPSDEQLAVDLRSWLPSQRWFSGKDRTIAEVRVVLRVPLLDEEGFAAEHVLVEVDFDAGPQQRYQIPLGFRTHLSDPLLTWSLPEPPSEVAAGYDGLHDPEILGRYLTALAGQEDLGPLAFRTLPDVTIDLADTGRSLGVEQSNTSVVYGESLLFKAFRQVEVGINPDVELHRALSEVGCEHVAALRGWVETEIDGETTTLGMAQEFVENAADGWSMALVSVRDLFAEADLHAAELGSDFAGDAERLGAAVAHVHADLAAGLGTEERQASDLAIDEMRARLDAAAEAIPDIAEYRDGVLRVYDEAAQAGPTMIQRVHGDLHLGQVLRTPWKWLLIDFEGEPVKSVADRRKPDSPLRDVAGMLRSFDYAGHHLLGEKSPNRTHQREFRASEWVERNSSAFCDGYAAVTGTDPRASSALLRAYELDKAVYEAVYEARHRPSWLPLPLSAIARLVAH</sequence>
<keyword evidence="6" id="KW-0321">Glycogen metabolism</keyword>
<evidence type="ECO:0000256" key="6">
    <source>
        <dbReference type="ARBA" id="ARBA00022600"/>
    </source>
</evidence>
<keyword evidence="11" id="KW-0320">Glycogen biosynthesis</keyword>
<gene>
    <name evidence="16" type="ORF">CSW57_00340</name>
</gene>
<evidence type="ECO:0000256" key="10">
    <source>
        <dbReference type="ARBA" id="ARBA00022840"/>
    </source>
</evidence>
<comment type="caution">
    <text evidence="16">The sequence shown here is derived from an EMBL/GenBank/DDBJ whole genome shotgun (WGS) entry which is preliminary data.</text>
</comment>
<dbReference type="Proteomes" id="UP000225108">
    <property type="component" value="Unassembled WGS sequence"/>
</dbReference>
<keyword evidence="7" id="KW-0808">Transferase</keyword>
<dbReference type="EC" id="2.7.1.175" evidence="4"/>
<evidence type="ECO:0000256" key="14">
    <source>
        <dbReference type="ARBA" id="ARBA00049067"/>
    </source>
</evidence>
<keyword evidence="12" id="KW-0119">Carbohydrate metabolism</keyword>
<feature type="domain" description="Maltokinase N-terminal cap" evidence="15">
    <location>
        <begin position="18"/>
        <end position="103"/>
    </location>
</feature>
<dbReference type="SUPFAM" id="SSF56112">
    <property type="entry name" value="Protein kinase-like (PK-like)"/>
    <property type="match status" value="1"/>
</dbReference>
<keyword evidence="10" id="KW-0067">ATP-binding</keyword>
<name>A0A2G3PTC0_WILMA</name>
<dbReference type="InterPro" id="IPR011009">
    <property type="entry name" value="Kinase-like_dom_sf"/>
</dbReference>
<evidence type="ECO:0000256" key="2">
    <source>
        <dbReference type="ARBA" id="ARBA00006219"/>
    </source>
</evidence>
<keyword evidence="8" id="KW-0547">Nucleotide-binding</keyword>